<protein>
    <submittedName>
        <fullName evidence="4">Putative leucine-rich repeat protein (LRRP)</fullName>
    </submittedName>
</protein>
<accession>G0TWD7</accession>
<dbReference type="InterPro" id="IPR032675">
    <property type="entry name" value="LRR_dom_sf"/>
</dbReference>
<proteinExistence type="predicted"/>
<name>G0TWD7_TRYVY</name>
<evidence type="ECO:0000256" key="1">
    <source>
        <dbReference type="ARBA" id="ARBA00022614"/>
    </source>
</evidence>
<reference evidence="4" key="1">
    <citation type="journal article" date="2012" name="Proc. Natl. Acad. Sci. U.S.A.">
        <title>Antigenic diversity is generated by distinct evolutionary mechanisms in African trypanosome species.</title>
        <authorList>
            <person name="Jackson A.P."/>
            <person name="Berry A."/>
            <person name="Aslett M."/>
            <person name="Allison H.C."/>
            <person name="Burton P."/>
            <person name="Vavrova-Anderson J."/>
            <person name="Brown R."/>
            <person name="Browne H."/>
            <person name="Corton N."/>
            <person name="Hauser H."/>
            <person name="Gamble J."/>
            <person name="Gilderthorp R."/>
            <person name="Marcello L."/>
            <person name="McQuillan J."/>
            <person name="Otto T.D."/>
            <person name="Quail M.A."/>
            <person name="Sanders M.J."/>
            <person name="van Tonder A."/>
            <person name="Ginger M.L."/>
            <person name="Field M.C."/>
            <person name="Barry J.D."/>
            <person name="Hertz-Fowler C."/>
            <person name="Berriman M."/>
        </authorList>
    </citation>
    <scope>NUCLEOTIDE SEQUENCE</scope>
    <source>
        <strain evidence="4">Y486</strain>
    </source>
</reference>
<feature type="region of interest" description="Disordered" evidence="3">
    <location>
        <begin position="595"/>
        <end position="638"/>
    </location>
</feature>
<dbReference type="VEuPathDB" id="TriTrypDB:TvY486_0600660"/>
<dbReference type="PANTHER" id="PTHR48051">
    <property type="match status" value="1"/>
</dbReference>
<evidence type="ECO:0000256" key="2">
    <source>
        <dbReference type="ARBA" id="ARBA00022737"/>
    </source>
</evidence>
<dbReference type="SUPFAM" id="SSF52058">
    <property type="entry name" value="L domain-like"/>
    <property type="match status" value="1"/>
</dbReference>
<feature type="region of interest" description="Disordered" evidence="3">
    <location>
        <begin position="439"/>
        <end position="496"/>
    </location>
</feature>
<feature type="region of interest" description="Disordered" evidence="3">
    <location>
        <begin position="68"/>
        <end position="87"/>
    </location>
</feature>
<keyword evidence="1" id="KW-0433">Leucine-rich repeat</keyword>
<gene>
    <name evidence="4" type="ORF">TVY486_0600660</name>
</gene>
<dbReference type="Gene3D" id="3.80.10.10">
    <property type="entry name" value="Ribonuclease Inhibitor"/>
    <property type="match status" value="2"/>
</dbReference>
<keyword evidence="2" id="KW-0677">Repeat</keyword>
<evidence type="ECO:0000256" key="3">
    <source>
        <dbReference type="SAM" id="MobiDB-lite"/>
    </source>
</evidence>
<feature type="compositionally biased region" description="Basic and acidic residues" evidence="3">
    <location>
        <begin position="197"/>
        <end position="210"/>
    </location>
</feature>
<organism evidence="4">
    <name type="scientific">Trypanosoma vivax (strain Y486)</name>
    <dbReference type="NCBI Taxonomy" id="1055687"/>
    <lineage>
        <taxon>Eukaryota</taxon>
        <taxon>Discoba</taxon>
        <taxon>Euglenozoa</taxon>
        <taxon>Kinetoplastea</taxon>
        <taxon>Metakinetoplastina</taxon>
        <taxon>Trypanosomatida</taxon>
        <taxon>Trypanosomatidae</taxon>
        <taxon>Trypanosoma</taxon>
        <taxon>Duttonella</taxon>
    </lineage>
</organism>
<feature type="region of interest" description="Disordered" evidence="3">
    <location>
        <begin position="193"/>
        <end position="224"/>
    </location>
</feature>
<evidence type="ECO:0000313" key="4">
    <source>
        <dbReference type="EMBL" id="CCC48275.1"/>
    </source>
</evidence>
<dbReference type="EMBL" id="HE573022">
    <property type="protein sequence ID" value="CCC48275.1"/>
    <property type="molecule type" value="Genomic_DNA"/>
</dbReference>
<sequence>MTSATPVDVPTAPRNATPTLVRVLFGDASEAGKRRELQDQRPQDLTVDIRSGLQGLITGRRSEKLLPSRVLTSASRPSASKADEHKYRTDSNAVVGGKAAGSAAGCAVDGTCIYLQTELRVDMLDCSRRQLVTLPCLHRRHLKSRHGSGMIGDSGGSKSIVDTVRILRLSRNRITRLTNSVAVANGEGEIEAEEAKDEVAEGGKGGEVEKLNLNGNGAETEPVSDSICGQVKEEAGKRPLQSIKLVSFTHVVVLDVSHNALVSLEGVEQMKSLRVLHASHNKLVDLSPLFRPHSLLMRHGALQVLDVGFNKIRAMHTFDAPECGWNTAEKCGDDRDMTKDPGEECTSSQRVQLKGLRILILTFNLLTDFAAVVSVFPDLQELRAASNQIATVSPLSIAPKFLRYISLQRNCLSKSSIRALMELQGRMRQLQVLNVGGQRAPHGNAELKKSLSPRGCSGSTAKNKKLSGCGMNNLKRSKQTSSKSNDKSGRNDTIGDELSCNEALSMDSELSENIGVGAVLGDDSQNCEEAHVSGAEEKETSAVEAASIVHSFSSIEMCEDDVEDAVANGNAAPNAVVADPGQHSRGSSIKNAVEVVESAEDSLSTSDNPSEDGHICDSISSVAESGDEGNDEGEGATDTTAICFGSESKTIQSTRHVDPISVVQPVTSTEGKFEQLNTGTAHVEEGNCYLTEQGEQPCGLMESTDKVTADLPFPCAFQRFSPRVRGAFGWGWLAAELKPPLRLAERR</sequence>
<dbReference type="GO" id="GO:0005737">
    <property type="term" value="C:cytoplasm"/>
    <property type="evidence" value="ECO:0007669"/>
    <property type="project" value="TreeGrafter"/>
</dbReference>
<feature type="compositionally biased region" description="Acidic residues" evidence="3">
    <location>
        <begin position="625"/>
        <end position="635"/>
    </location>
</feature>
<dbReference type="InterPro" id="IPR050216">
    <property type="entry name" value="LRR_domain-containing"/>
</dbReference>
<dbReference type="AlphaFoldDB" id="G0TWD7"/>
<dbReference type="PANTHER" id="PTHR48051:SF46">
    <property type="entry name" value="LEUCINE RICH REPEAT-CONTAINING DOMAIN PROTEIN"/>
    <property type="match status" value="1"/>
</dbReference>